<feature type="transmembrane region" description="Helical" evidence="5">
    <location>
        <begin position="274"/>
        <end position="293"/>
    </location>
</feature>
<dbReference type="GeneID" id="90768215"/>
<dbReference type="InterPro" id="IPR037185">
    <property type="entry name" value="EmrE-like"/>
</dbReference>
<keyword evidence="4 5" id="KW-0472">Membrane</keyword>
<sequence>MSKPAPGPVDYSHLITLSLIWGSAFLLSKIAVADFPPITITLVRQGLAALLLCGLVLALRRPLFRPTARDLVFMVICAATGTVIPFTAINWGVAVIDSGLAAILMGFMPLVVIVLAHLLTRDEKMTVPKIAGVALGLIGLAILFWPALRDGFGKDVWRQLAVLVAATAYGINALSVKQLVRHPPMVLMAYITALTLVILVPAAFGLERPFDATPSSQSVMALLALGVFPSALGALFMFAIIERQGASFFGQINLLVPLAGVFVGVLFAGERPGWNALAALVIIVSGVVVARLGTRRRREGALQPPA</sequence>
<dbReference type="KEGG" id="rpod:E0E05_12975"/>
<evidence type="ECO:0000256" key="5">
    <source>
        <dbReference type="SAM" id="Phobius"/>
    </source>
</evidence>
<dbReference type="AlphaFoldDB" id="A0A4P6V456"/>
<dbReference type="GO" id="GO:0016020">
    <property type="term" value="C:membrane"/>
    <property type="evidence" value="ECO:0007669"/>
    <property type="project" value="UniProtKB-SubCell"/>
</dbReference>
<evidence type="ECO:0000256" key="3">
    <source>
        <dbReference type="ARBA" id="ARBA00022989"/>
    </source>
</evidence>
<feature type="transmembrane region" description="Helical" evidence="5">
    <location>
        <begin position="12"/>
        <end position="32"/>
    </location>
</feature>
<protein>
    <submittedName>
        <fullName evidence="7">DMT family transporter</fullName>
    </submittedName>
</protein>
<feature type="domain" description="EamA" evidence="6">
    <location>
        <begin position="14"/>
        <end position="144"/>
    </location>
</feature>
<evidence type="ECO:0000313" key="7">
    <source>
        <dbReference type="EMBL" id="QBK31436.1"/>
    </source>
</evidence>
<feature type="transmembrane region" description="Helical" evidence="5">
    <location>
        <begin position="71"/>
        <end position="93"/>
    </location>
</feature>
<dbReference type="OrthoDB" id="9810556at2"/>
<reference evidence="7 8" key="1">
    <citation type="journal article" date="2017" name="Int. J. Syst. Evol. Microbiol.">
        <title>Roseitalea porphyridii gen. nov., sp. nov., isolated from a red alga, and reclassification of Hoeflea suaedae Chung et al. 2013 as Pseudohoeflea suaedae gen. nov., comb. nov.</title>
        <authorList>
            <person name="Hyeon J.W."/>
            <person name="Jeong S.E."/>
            <person name="Baek K."/>
            <person name="Jeon C.O."/>
        </authorList>
    </citation>
    <scope>NUCLEOTIDE SEQUENCE [LARGE SCALE GENOMIC DNA]</scope>
    <source>
        <strain evidence="7 8">MA7-20</strain>
    </source>
</reference>
<name>A0A4P6V456_9HYPH</name>
<dbReference type="EMBL" id="CP036532">
    <property type="protein sequence ID" value="QBK31436.1"/>
    <property type="molecule type" value="Genomic_DNA"/>
</dbReference>
<feature type="domain" description="EamA" evidence="6">
    <location>
        <begin position="160"/>
        <end position="290"/>
    </location>
</feature>
<feature type="transmembrane region" description="Helical" evidence="5">
    <location>
        <begin position="130"/>
        <end position="148"/>
    </location>
</feature>
<feature type="transmembrane region" description="Helical" evidence="5">
    <location>
        <begin position="248"/>
        <end position="268"/>
    </location>
</feature>
<evidence type="ECO:0000256" key="2">
    <source>
        <dbReference type="ARBA" id="ARBA00022692"/>
    </source>
</evidence>
<feature type="transmembrane region" description="Helical" evidence="5">
    <location>
        <begin position="187"/>
        <end position="206"/>
    </location>
</feature>
<keyword evidence="8" id="KW-1185">Reference proteome</keyword>
<evidence type="ECO:0000259" key="6">
    <source>
        <dbReference type="Pfam" id="PF00892"/>
    </source>
</evidence>
<accession>A0A4P6V456</accession>
<evidence type="ECO:0000256" key="4">
    <source>
        <dbReference type="ARBA" id="ARBA00023136"/>
    </source>
</evidence>
<feature type="transmembrane region" description="Helical" evidence="5">
    <location>
        <begin position="38"/>
        <end position="59"/>
    </location>
</feature>
<feature type="transmembrane region" description="Helical" evidence="5">
    <location>
        <begin position="218"/>
        <end position="241"/>
    </location>
</feature>
<evidence type="ECO:0000313" key="8">
    <source>
        <dbReference type="Proteomes" id="UP000293719"/>
    </source>
</evidence>
<keyword evidence="3 5" id="KW-1133">Transmembrane helix</keyword>
<dbReference type="Pfam" id="PF00892">
    <property type="entry name" value="EamA"/>
    <property type="match status" value="2"/>
</dbReference>
<gene>
    <name evidence="7" type="ORF">E0E05_12975</name>
</gene>
<dbReference type="RefSeq" id="WP_131617099.1">
    <property type="nucleotide sequence ID" value="NZ_CP036532.1"/>
</dbReference>
<keyword evidence="2 5" id="KW-0812">Transmembrane</keyword>
<dbReference type="Proteomes" id="UP000293719">
    <property type="component" value="Chromosome"/>
</dbReference>
<proteinExistence type="predicted"/>
<dbReference type="InterPro" id="IPR050638">
    <property type="entry name" value="AA-Vitamin_Transporters"/>
</dbReference>
<dbReference type="PANTHER" id="PTHR32322:SF9">
    <property type="entry name" value="AMINO-ACID METABOLITE EFFLUX PUMP-RELATED"/>
    <property type="match status" value="1"/>
</dbReference>
<feature type="transmembrane region" description="Helical" evidence="5">
    <location>
        <begin position="160"/>
        <end position="180"/>
    </location>
</feature>
<feature type="transmembrane region" description="Helical" evidence="5">
    <location>
        <begin position="99"/>
        <end position="118"/>
    </location>
</feature>
<dbReference type="InterPro" id="IPR000620">
    <property type="entry name" value="EamA_dom"/>
</dbReference>
<comment type="subcellular location">
    <subcellularLocation>
        <location evidence="1">Membrane</location>
        <topology evidence="1">Multi-pass membrane protein</topology>
    </subcellularLocation>
</comment>
<dbReference type="SUPFAM" id="SSF103481">
    <property type="entry name" value="Multidrug resistance efflux transporter EmrE"/>
    <property type="match status" value="2"/>
</dbReference>
<evidence type="ECO:0000256" key="1">
    <source>
        <dbReference type="ARBA" id="ARBA00004141"/>
    </source>
</evidence>
<dbReference type="PANTHER" id="PTHR32322">
    <property type="entry name" value="INNER MEMBRANE TRANSPORTER"/>
    <property type="match status" value="1"/>
</dbReference>
<organism evidence="7 8">
    <name type="scientific">Roseitalea porphyridii</name>
    <dbReference type="NCBI Taxonomy" id="1852022"/>
    <lineage>
        <taxon>Bacteria</taxon>
        <taxon>Pseudomonadati</taxon>
        <taxon>Pseudomonadota</taxon>
        <taxon>Alphaproteobacteria</taxon>
        <taxon>Hyphomicrobiales</taxon>
        <taxon>Ahrensiaceae</taxon>
        <taxon>Roseitalea</taxon>
    </lineage>
</organism>